<feature type="domain" description="DUF1731" evidence="3">
    <location>
        <begin position="252"/>
        <end position="295"/>
    </location>
</feature>
<comment type="caution">
    <text evidence="4">The sequence shown here is derived from an EMBL/GenBank/DDBJ whole genome shotgun (WGS) entry which is preliminary data.</text>
</comment>
<dbReference type="InterPro" id="IPR013549">
    <property type="entry name" value="DUF1731"/>
</dbReference>
<dbReference type="Pfam" id="PF01370">
    <property type="entry name" value="Epimerase"/>
    <property type="match status" value="1"/>
</dbReference>
<dbReference type="EMBL" id="JAAGVY010000001">
    <property type="protein sequence ID" value="NEN21907.1"/>
    <property type="molecule type" value="Genomic_DNA"/>
</dbReference>
<reference evidence="4 5" key="1">
    <citation type="submission" date="2020-02" db="EMBL/GenBank/DDBJ databases">
        <title>Out from the shadows clarifying the taxonomy of the family Cryomorphaceae and related taxa by utilizing the GTDB taxonomic framework.</title>
        <authorList>
            <person name="Bowman J.P."/>
        </authorList>
    </citation>
    <scope>NUCLEOTIDE SEQUENCE [LARGE SCALE GENOMIC DNA]</scope>
    <source>
        <strain evidence="4 5">QSSC 1-22</strain>
    </source>
</reference>
<dbReference type="Proteomes" id="UP000486602">
    <property type="component" value="Unassembled WGS sequence"/>
</dbReference>
<dbReference type="AlphaFoldDB" id="A0A7K3WJT8"/>
<feature type="domain" description="NAD-dependent epimerase/dehydratase" evidence="2">
    <location>
        <begin position="4"/>
        <end position="224"/>
    </location>
</feature>
<keyword evidence="5" id="KW-1185">Reference proteome</keyword>
<dbReference type="PANTHER" id="PTHR11092">
    <property type="entry name" value="SUGAR NUCLEOTIDE EPIMERASE RELATED"/>
    <property type="match status" value="1"/>
</dbReference>
<dbReference type="NCBIfam" id="TIGR01777">
    <property type="entry name" value="yfcH"/>
    <property type="match status" value="1"/>
</dbReference>
<evidence type="ECO:0000259" key="3">
    <source>
        <dbReference type="Pfam" id="PF08338"/>
    </source>
</evidence>
<dbReference type="PANTHER" id="PTHR11092:SF0">
    <property type="entry name" value="EPIMERASE FAMILY PROTEIN SDR39U1"/>
    <property type="match status" value="1"/>
</dbReference>
<gene>
    <name evidence="4" type="ORF">G3O08_00115</name>
</gene>
<evidence type="ECO:0000313" key="4">
    <source>
        <dbReference type="EMBL" id="NEN21907.1"/>
    </source>
</evidence>
<evidence type="ECO:0000259" key="2">
    <source>
        <dbReference type="Pfam" id="PF01370"/>
    </source>
</evidence>
<dbReference type="InterPro" id="IPR001509">
    <property type="entry name" value="Epimerase_deHydtase"/>
</dbReference>
<dbReference type="InterPro" id="IPR010099">
    <property type="entry name" value="SDR39U1"/>
</dbReference>
<dbReference type="Pfam" id="PF08338">
    <property type="entry name" value="DUF1731"/>
    <property type="match status" value="1"/>
</dbReference>
<dbReference type="Gene3D" id="3.40.50.720">
    <property type="entry name" value="NAD(P)-binding Rossmann-like Domain"/>
    <property type="match status" value="1"/>
</dbReference>
<dbReference type="InterPro" id="IPR036291">
    <property type="entry name" value="NAD(P)-bd_dom_sf"/>
</dbReference>
<protein>
    <submittedName>
        <fullName evidence="4">TIGR01777 family protein</fullName>
    </submittedName>
</protein>
<sequence length="300" mass="33112">MKKVLISGGSGLVGSALSKKLIERGYTVNILSRSPGEKDGIKAFEWDIEKAEIDMHAYKGVTAIIHLAGAGIADKRWTDKRKEIIIDSRVESARLLYLGAVKAGIKLSAFVSASGINYYGSKTTDHIFVETDPPSSEFIGDCCVQWEAAADEFKDLTRVVKLRTGVVLSKKGGALDRMAQPVKLGVGAPLGTGKQYIPYIHIDDLCEMYIYAIENEHVEGAYNACNGDYVNNVELTEALARELNKPLWMPHVPEFALKLLFGEMAQIILYGSRASADKIKSTGFEFNFQNMNQTLFDIYE</sequence>
<name>A0A7K3WJT8_9FLAO</name>
<dbReference type="RefSeq" id="WP_163282633.1">
    <property type="nucleotide sequence ID" value="NZ_JAAGVY010000001.1"/>
</dbReference>
<organism evidence="4 5">
    <name type="scientific">Cryomorpha ignava</name>
    <dbReference type="NCBI Taxonomy" id="101383"/>
    <lineage>
        <taxon>Bacteria</taxon>
        <taxon>Pseudomonadati</taxon>
        <taxon>Bacteroidota</taxon>
        <taxon>Flavobacteriia</taxon>
        <taxon>Flavobacteriales</taxon>
        <taxon>Cryomorphaceae</taxon>
        <taxon>Cryomorpha</taxon>
    </lineage>
</organism>
<comment type="similarity">
    <text evidence="1">Belongs to the NAD(P)-dependent epimerase/dehydratase family. SDR39U1 subfamily.</text>
</comment>
<proteinExistence type="inferred from homology"/>
<accession>A0A7K3WJT8</accession>
<dbReference type="SUPFAM" id="SSF51735">
    <property type="entry name" value="NAD(P)-binding Rossmann-fold domains"/>
    <property type="match status" value="1"/>
</dbReference>
<evidence type="ECO:0000313" key="5">
    <source>
        <dbReference type="Proteomes" id="UP000486602"/>
    </source>
</evidence>
<evidence type="ECO:0000256" key="1">
    <source>
        <dbReference type="ARBA" id="ARBA00009353"/>
    </source>
</evidence>